<feature type="compositionally biased region" description="Polar residues" evidence="1">
    <location>
        <begin position="279"/>
        <end position="307"/>
    </location>
</feature>
<feature type="region of interest" description="Disordered" evidence="1">
    <location>
        <begin position="225"/>
        <end position="261"/>
    </location>
</feature>
<organism evidence="2 3">
    <name type="scientific">Penicillium cinerascens</name>
    <dbReference type="NCBI Taxonomy" id="70096"/>
    <lineage>
        <taxon>Eukaryota</taxon>
        <taxon>Fungi</taxon>
        <taxon>Dikarya</taxon>
        <taxon>Ascomycota</taxon>
        <taxon>Pezizomycotina</taxon>
        <taxon>Eurotiomycetes</taxon>
        <taxon>Eurotiomycetidae</taxon>
        <taxon>Eurotiales</taxon>
        <taxon>Aspergillaceae</taxon>
        <taxon>Penicillium</taxon>
    </lineage>
</organism>
<feature type="compositionally biased region" description="Low complexity" evidence="1">
    <location>
        <begin position="126"/>
        <end position="139"/>
    </location>
</feature>
<feature type="compositionally biased region" description="Polar residues" evidence="1">
    <location>
        <begin position="153"/>
        <end position="174"/>
    </location>
</feature>
<evidence type="ECO:0000256" key="1">
    <source>
        <dbReference type="SAM" id="MobiDB-lite"/>
    </source>
</evidence>
<dbReference type="Proteomes" id="UP001150904">
    <property type="component" value="Unassembled WGS sequence"/>
</dbReference>
<dbReference type="GeneID" id="83183450"/>
<feature type="compositionally biased region" description="Low complexity" evidence="1">
    <location>
        <begin position="71"/>
        <end position="80"/>
    </location>
</feature>
<comment type="caution">
    <text evidence="2">The sequence shown here is derived from an EMBL/GenBank/DDBJ whole genome shotgun (WGS) entry which is preliminary data.</text>
</comment>
<gene>
    <name evidence="2" type="ORF">N7498_009093</name>
</gene>
<dbReference type="EMBL" id="JAPQKR010000016">
    <property type="protein sequence ID" value="KAJ5190108.1"/>
    <property type="molecule type" value="Genomic_DNA"/>
</dbReference>
<reference evidence="2" key="1">
    <citation type="submission" date="2022-12" db="EMBL/GenBank/DDBJ databases">
        <authorList>
            <person name="Petersen C."/>
        </authorList>
    </citation>
    <scope>NUCLEOTIDE SEQUENCE</scope>
    <source>
        <strain evidence="2">IBT 15544</strain>
    </source>
</reference>
<feature type="region of interest" description="Disordered" evidence="1">
    <location>
        <begin position="278"/>
        <end position="307"/>
    </location>
</feature>
<protein>
    <submittedName>
        <fullName evidence="2">Uncharacterized protein</fullName>
    </submittedName>
</protein>
<dbReference type="RefSeq" id="XP_058303048.1">
    <property type="nucleotide sequence ID" value="XM_058456149.1"/>
</dbReference>
<name>A0A9W9J3V0_9EURO</name>
<reference evidence="2" key="2">
    <citation type="journal article" date="2023" name="IMA Fungus">
        <title>Comparative genomic study of the Penicillium genus elucidates a diverse pangenome and 15 lateral gene transfer events.</title>
        <authorList>
            <person name="Petersen C."/>
            <person name="Sorensen T."/>
            <person name="Nielsen M.R."/>
            <person name="Sondergaard T.E."/>
            <person name="Sorensen J.L."/>
            <person name="Fitzpatrick D.A."/>
            <person name="Frisvad J.C."/>
            <person name="Nielsen K.L."/>
        </authorList>
    </citation>
    <scope>NUCLEOTIDE SEQUENCE</scope>
    <source>
        <strain evidence="2">IBT 15544</strain>
    </source>
</reference>
<feature type="region of interest" description="Disordered" evidence="1">
    <location>
        <begin position="111"/>
        <end position="197"/>
    </location>
</feature>
<evidence type="ECO:0000313" key="2">
    <source>
        <dbReference type="EMBL" id="KAJ5190108.1"/>
    </source>
</evidence>
<feature type="compositionally biased region" description="Polar residues" evidence="1">
    <location>
        <begin position="111"/>
        <end position="125"/>
    </location>
</feature>
<feature type="region of interest" description="Disordered" evidence="1">
    <location>
        <begin position="55"/>
        <end position="80"/>
    </location>
</feature>
<keyword evidence="3" id="KW-1185">Reference proteome</keyword>
<accession>A0A9W9J3V0</accession>
<evidence type="ECO:0000313" key="3">
    <source>
        <dbReference type="Proteomes" id="UP001150904"/>
    </source>
</evidence>
<proteinExistence type="predicted"/>
<dbReference type="AlphaFoldDB" id="A0A9W9J3V0"/>
<sequence length="307" mass="33512">MFNHTAHTEASYAVTAEEHPTWECPSTRGGMIRIKCANCSGNHRPTSLDCSVKREAKAKAEQIPQHESSTASAPASARAPARVPEFNFTPQAGLKDSVHAPANRFDFQFSQSASQRTVPLASQRTAPPASQPASQPAAPEDQGPPKGSKNKSKTSTFSDKSLPTQPELTETALTITKHARNSRSQQRMLQDPISDPERLLQHKKRRFEEPQIDIENDQVMQAQISISSSSSSPTQPCSYLSAREQFAPAPTEETLPPSHGLHFSDIFDVDADIIISAARPQNQSQKKSSSTRLQNTATTKTNLSSNE</sequence>